<accession>A0A9P3PSJ5</accession>
<dbReference type="AlphaFoldDB" id="A0A9P3PSJ5"/>
<sequence>MASSATGDEVPIALRSTLSSGVVKAVKKQLMLVSLQDHSFTRRVSTNILKVKTLTVMLTNIVSQGLLSDSPLGLRRPVLTPSDHWTFLSFDPAIEQELVEGNVFRYIRFHPESPGRARNLKADILSSLFGLRALTKTFIAKTIVPMKQAHSDRVFR</sequence>
<organism evidence="1 2">
    <name type="scientific">Lyophyllum shimeji</name>
    <name type="common">Hon-shimeji</name>
    <name type="synonym">Tricholoma shimeji</name>
    <dbReference type="NCBI Taxonomy" id="47721"/>
    <lineage>
        <taxon>Eukaryota</taxon>
        <taxon>Fungi</taxon>
        <taxon>Dikarya</taxon>
        <taxon>Basidiomycota</taxon>
        <taxon>Agaricomycotina</taxon>
        <taxon>Agaricomycetes</taxon>
        <taxon>Agaricomycetidae</taxon>
        <taxon>Agaricales</taxon>
        <taxon>Tricholomatineae</taxon>
        <taxon>Lyophyllaceae</taxon>
        <taxon>Lyophyllum</taxon>
    </lineage>
</organism>
<keyword evidence="2" id="KW-1185">Reference proteome</keyword>
<proteinExistence type="predicted"/>
<name>A0A9P3PSJ5_LYOSH</name>
<protein>
    <submittedName>
        <fullName evidence="1">Uncharacterized protein</fullName>
    </submittedName>
</protein>
<reference evidence="1" key="1">
    <citation type="submission" date="2022-07" db="EMBL/GenBank/DDBJ databases">
        <title>The genome of Lyophyllum shimeji provides insight into the initial evolution of ectomycorrhizal fungal genome.</title>
        <authorList>
            <person name="Kobayashi Y."/>
            <person name="Shibata T."/>
            <person name="Hirakawa H."/>
            <person name="Shigenobu S."/>
            <person name="Nishiyama T."/>
            <person name="Yamada A."/>
            <person name="Hasebe M."/>
            <person name="Kawaguchi M."/>
        </authorList>
    </citation>
    <scope>NUCLEOTIDE SEQUENCE</scope>
    <source>
        <strain evidence="1">AT787</strain>
    </source>
</reference>
<comment type="caution">
    <text evidence="1">The sequence shown here is derived from an EMBL/GenBank/DDBJ whole genome shotgun (WGS) entry which is preliminary data.</text>
</comment>
<dbReference type="Proteomes" id="UP001063166">
    <property type="component" value="Unassembled WGS sequence"/>
</dbReference>
<gene>
    <name evidence="1" type="ORF">LshimejAT787_0806100</name>
</gene>
<evidence type="ECO:0000313" key="1">
    <source>
        <dbReference type="EMBL" id="GLB40739.1"/>
    </source>
</evidence>
<dbReference type="EMBL" id="BRPK01000008">
    <property type="protein sequence ID" value="GLB40739.1"/>
    <property type="molecule type" value="Genomic_DNA"/>
</dbReference>
<evidence type="ECO:0000313" key="2">
    <source>
        <dbReference type="Proteomes" id="UP001063166"/>
    </source>
</evidence>